<protein>
    <submittedName>
        <fullName evidence="2">DUF2007 domain-containing protein</fullName>
    </submittedName>
</protein>
<evidence type="ECO:0000313" key="5">
    <source>
        <dbReference type="Proteomes" id="UP001431572"/>
    </source>
</evidence>
<sequence>MAQKDKTCPSCGRIYEPLDWDGPDCPFCEVNLEEVGTNSSLISNLISTKLEWPAGQKRKMITRVGGNMNAQLLKAQLESSGIPVYLESEATVLLGDMQEVHIYVPENMAQEAIAIIGSV</sequence>
<feature type="domain" description="DUF2007" evidence="1">
    <location>
        <begin position="60"/>
        <end position="116"/>
    </location>
</feature>
<dbReference type="AlphaFoldDB" id="A0A8T7M296"/>
<dbReference type="Pfam" id="PF09413">
    <property type="entry name" value="DUF2007"/>
    <property type="match status" value="1"/>
</dbReference>
<evidence type="ECO:0000313" key="4">
    <source>
        <dbReference type="Proteomes" id="UP000521676"/>
    </source>
</evidence>
<dbReference type="EMBL" id="JACATZ010000001">
    <property type="protein sequence ID" value="NWJ45116.1"/>
    <property type="molecule type" value="Genomic_DNA"/>
</dbReference>
<proteinExistence type="predicted"/>
<dbReference type="InterPro" id="IPR018551">
    <property type="entry name" value="DUF2007"/>
</dbReference>
<evidence type="ECO:0000259" key="1">
    <source>
        <dbReference type="Pfam" id="PF09413"/>
    </source>
</evidence>
<dbReference type="EMBL" id="CP128399">
    <property type="protein sequence ID" value="WJW66995.1"/>
    <property type="molecule type" value="Genomic_DNA"/>
</dbReference>
<dbReference type="Proteomes" id="UP001431572">
    <property type="component" value="Chromosome 1"/>
</dbReference>
<reference evidence="2 4" key="1">
    <citation type="submission" date="2020-06" db="EMBL/GenBank/DDBJ databases">
        <title>Anoxygenic phototrophic Chloroflexota member uses a Type I reaction center.</title>
        <authorList>
            <person name="Tsuji J.M."/>
            <person name="Shaw N.A."/>
            <person name="Nagashima S."/>
            <person name="Venkiteswaran J."/>
            <person name="Schiff S.L."/>
            <person name="Hanada S."/>
            <person name="Tank M."/>
            <person name="Neufeld J.D."/>
        </authorList>
    </citation>
    <scope>NUCLEOTIDE SEQUENCE [LARGE SCALE GENOMIC DNA]</scope>
    <source>
        <strain evidence="2">L227-S17</strain>
    </source>
</reference>
<keyword evidence="5" id="KW-1185">Reference proteome</keyword>
<accession>A0A8T7M296</accession>
<organism evidence="2 4">
    <name type="scientific">Candidatus Chlorohelix allophototropha</name>
    <dbReference type="NCBI Taxonomy" id="3003348"/>
    <lineage>
        <taxon>Bacteria</taxon>
        <taxon>Bacillati</taxon>
        <taxon>Chloroflexota</taxon>
        <taxon>Chloroflexia</taxon>
        <taxon>Candidatus Chloroheliales</taxon>
        <taxon>Candidatus Chloroheliaceae</taxon>
        <taxon>Candidatus Chlorohelix</taxon>
    </lineage>
</organism>
<gene>
    <name evidence="2" type="ORF">HXX08_04475</name>
    <name evidence="3" type="ORF">OZ401_000243</name>
</gene>
<evidence type="ECO:0000313" key="3">
    <source>
        <dbReference type="EMBL" id="WJW66995.1"/>
    </source>
</evidence>
<name>A0A8T7M296_9CHLR</name>
<reference evidence="3" key="2">
    <citation type="journal article" date="2024" name="Nature">
        <title>Anoxygenic phototroph of the Chloroflexota uses a type I reaction centre.</title>
        <authorList>
            <person name="Tsuji J.M."/>
            <person name="Shaw N.A."/>
            <person name="Nagashima S."/>
            <person name="Venkiteswaran J.J."/>
            <person name="Schiff S.L."/>
            <person name="Watanabe T."/>
            <person name="Fukui M."/>
            <person name="Hanada S."/>
            <person name="Tank M."/>
            <person name="Neufeld J.D."/>
        </authorList>
    </citation>
    <scope>NUCLEOTIDE SEQUENCE</scope>
    <source>
        <strain evidence="3">L227-S17</strain>
    </source>
</reference>
<evidence type="ECO:0000313" key="2">
    <source>
        <dbReference type="EMBL" id="NWJ45116.1"/>
    </source>
</evidence>
<dbReference type="RefSeq" id="WP_341468890.1">
    <property type="nucleotide sequence ID" value="NZ_CP128399.1"/>
</dbReference>
<dbReference type="Proteomes" id="UP000521676">
    <property type="component" value="Unassembled WGS sequence"/>
</dbReference>